<sequence>MALPNPPDGDDPTLPPSPGKPMLQRNDSLERDDDGADDPGTAPEGQLTPEEEREKIKALHDFDIQAGAMYYLVDAAWWLMWSDYVGFEDGSEARGSRPNEIDNSSLLAPGSTAKLRPYINEGRDHVFVLHDEWELLRAWYGGGPALPRRGITQGSTAVVELYGLTLKVYRSSDLSAAPVEMNISKAATVRELKEMACKEFGVVGAEVKIWDYFQKKPYALLDTPSKQLEQCQIMENNDMLVEEKDAEGKFNLKKNEGVGVGSSSTYSSGGNQNVVTSTAPPSQKGVVGLQNLGNTCFMNSTLQCLSNTPPLREFFASGDYEAEINNDNPLGHEGKLAGSFGSLMKMMWPQGDEAISAVAPRGFKYQMGTSNPMFAGFQQHDSSELMNFLLDGLHEDLNRIQDKPYVESTESDGRPDDVVAKEAMDNYKLRNDSQIHDLFRGQFKSTLVCPSCGNVSITFDPYTMISLPLRTAQEEMQQSYSVKMVYYDAADSKWVKNNLTVSIPKGAEAGQLRAALSTATSIPVERIVIGQILRSYIYKFFDDSASLDFVKTGTSTIIAYDVEYPKAFEYDEQPRSAYSRRAAAEPPKVDKAAMVLYFRKEESVTSTYITSSYNRTMKALYGDPLLFCHPKETSPNELYNAIADLLGKDKVNPEMFQIRVADAFGKPTDNHVVDRADMKPVTHGLKPKLHLVVEWVDWAKEQIQGMDGVQGKDEPEGVSGATPPSPGGAASAADENDDGYEDGKLHLKQCLELFSTEEKLSPEDAWYCSKCQQHVEATKKMELWSTPKVLVLHLKRFSYSRYYRDKLETPVNFPLDDLDLSPYVLEEPQSENGQPAQPPIYDCVGVSNHMGSLGGGHYTACGRSSEDGQWYKFNDSHTSPMQPQGVASGDAYLLFYVRRDLARAYLPVPQNVEE</sequence>
<dbReference type="EMBL" id="HBGT01027166">
    <property type="protein sequence ID" value="CAD9438379.1"/>
    <property type="molecule type" value="Transcribed_RNA"/>
</dbReference>
<feature type="region of interest" description="Disordered" evidence="8">
    <location>
        <begin position="1"/>
        <end position="50"/>
    </location>
</feature>
<dbReference type="SMART" id="SM00695">
    <property type="entry name" value="DUSP"/>
    <property type="match status" value="1"/>
</dbReference>
<dbReference type="GO" id="GO:0006508">
    <property type="term" value="P:proteolysis"/>
    <property type="evidence" value="ECO:0007669"/>
    <property type="project" value="UniProtKB-KW"/>
</dbReference>
<dbReference type="InterPro" id="IPR028889">
    <property type="entry name" value="USP"/>
</dbReference>
<dbReference type="InterPro" id="IPR018200">
    <property type="entry name" value="USP_CS"/>
</dbReference>
<accession>A0A7S2GB21</accession>
<dbReference type="CDD" id="cd02674">
    <property type="entry name" value="Peptidase_C19R"/>
    <property type="match status" value="1"/>
</dbReference>
<dbReference type="GO" id="GO:0016579">
    <property type="term" value="P:protein deubiquitination"/>
    <property type="evidence" value="ECO:0007669"/>
    <property type="project" value="InterPro"/>
</dbReference>
<dbReference type="PANTHER" id="PTHR21646:SF24">
    <property type="entry name" value="UBIQUITIN CARBOXYL-TERMINAL HYDROLASE"/>
    <property type="match status" value="1"/>
</dbReference>
<dbReference type="Gene3D" id="3.90.70.10">
    <property type="entry name" value="Cysteine proteinases"/>
    <property type="match status" value="2"/>
</dbReference>
<feature type="compositionally biased region" description="Low complexity" evidence="8">
    <location>
        <begin position="719"/>
        <end position="733"/>
    </location>
</feature>
<dbReference type="PROSITE" id="PS00972">
    <property type="entry name" value="USP_1"/>
    <property type="match status" value="1"/>
</dbReference>
<keyword evidence="6" id="KW-0378">Hydrolase</keyword>
<keyword evidence="7" id="KW-0788">Thiol protease</keyword>
<dbReference type="AlphaFoldDB" id="A0A7S2GB21"/>
<reference evidence="11" key="1">
    <citation type="submission" date="2021-01" db="EMBL/GenBank/DDBJ databases">
        <authorList>
            <person name="Corre E."/>
            <person name="Pelletier E."/>
            <person name="Niang G."/>
            <person name="Scheremetjew M."/>
            <person name="Finn R."/>
            <person name="Kale V."/>
            <person name="Holt S."/>
            <person name="Cochrane G."/>
            <person name="Meng A."/>
            <person name="Brown T."/>
            <person name="Cohen L."/>
        </authorList>
    </citation>
    <scope>NUCLEOTIDE SEQUENCE</scope>
    <source>
        <strain evidence="11">RCC1693</strain>
    </source>
</reference>
<evidence type="ECO:0000313" key="11">
    <source>
        <dbReference type="EMBL" id="CAD9438379.1"/>
    </source>
</evidence>
<dbReference type="SUPFAM" id="SSF143791">
    <property type="entry name" value="DUSP-like"/>
    <property type="match status" value="1"/>
</dbReference>
<feature type="compositionally biased region" description="Low complexity" evidence="8">
    <location>
        <begin position="261"/>
        <end position="270"/>
    </location>
</feature>
<dbReference type="InterPro" id="IPR035927">
    <property type="entry name" value="DUSP-like_sf"/>
</dbReference>
<evidence type="ECO:0000256" key="1">
    <source>
        <dbReference type="ARBA" id="ARBA00000707"/>
    </source>
</evidence>
<dbReference type="InterPro" id="IPR050185">
    <property type="entry name" value="Ub_carboxyl-term_hydrolase"/>
</dbReference>
<dbReference type="Pfam" id="PF00443">
    <property type="entry name" value="UCH"/>
    <property type="match status" value="1"/>
</dbReference>
<evidence type="ECO:0000259" key="10">
    <source>
        <dbReference type="PROSITE" id="PS51283"/>
    </source>
</evidence>
<evidence type="ECO:0000256" key="2">
    <source>
        <dbReference type="ARBA" id="ARBA00009085"/>
    </source>
</evidence>
<feature type="domain" description="USP" evidence="9">
    <location>
        <begin position="287"/>
        <end position="899"/>
    </location>
</feature>
<comment type="similarity">
    <text evidence="2">Belongs to the peptidase C19 family.</text>
</comment>
<proteinExistence type="inferred from homology"/>
<protein>
    <recommendedName>
        <fullName evidence="3">ubiquitinyl hydrolase 1</fullName>
        <ecNumber evidence="3">3.4.19.12</ecNumber>
    </recommendedName>
</protein>
<dbReference type="InterPro" id="IPR038765">
    <property type="entry name" value="Papain-like_cys_pep_sf"/>
</dbReference>
<dbReference type="InterPro" id="IPR006615">
    <property type="entry name" value="Pept_C19_DUSP"/>
</dbReference>
<dbReference type="PROSITE" id="PS50235">
    <property type="entry name" value="USP_3"/>
    <property type="match status" value="1"/>
</dbReference>
<keyword evidence="5" id="KW-0833">Ubl conjugation pathway</keyword>
<dbReference type="GO" id="GO:0004843">
    <property type="term" value="F:cysteine-type deubiquitinase activity"/>
    <property type="evidence" value="ECO:0007669"/>
    <property type="project" value="UniProtKB-EC"/>
</dbReference>
<feature type="region of interest" description="Disordered" evidence="8">
    <location>
        <begin position="708"/>
        <end position="739"/>
    </location>
</feature>
<dbReference type="InterPro" id="IPR001394">
    <property type="entry name" value="Peptidase_C19_UCH"/>
</dbReference>
<feature type="compositionally biased region" description="Polar residues" evidence="8">
    <location>
        <begin position="271"/>
        <end position="280"/>
    </location>
</feature>
<feature type="compositionally biased region" description="Pro residues" evidence="8">
    <location>
        <begin position="1"/>
        <end position="19"/>
    </location>
</feature>
<evidence type="ECO:0000256" key="3">
    <source>
        <dbReference type="ARBA" id="ARBA00012759"/>
    </source>
</evidence>
<evidence type="ECO:0000256" key="6">
    <source>
        <dbReference type="ARBA" id="ARBA00022801"/>
    </source>
</evidence>
<dbReference type="Pfam" id="PF06337">
    <property type="entry name" value="DUSP"/>
    <property type="match status" value="1"/>
</dbReference>
<dbReference type="Gene3D" id="3.10.20.90">
    <property type="entry name" value="Phosphatidylinositol 3-kinase Catalytic Subunit, Chain A, domain 1"/>
    <property type="match status" value="1"/>
</dbReference>
<organism evidence="11">
    <name type="scientific">Florenciella parvula</name>
    <dbReference type="NCBI Taxonomy" id="236787"/>
    <lineage>
        <taxon>Eukaryota</taxon>
        <taxon>Sar</taxon>
        <taxon>Stramenopiles</taxon>
        <taxon>Ochrophyta</taxon>
        <taxon>Dictyochophyceae</taxon>
        <taxon>Florenciellales</taxon>
        <taxon>Florenciella</taxon>
    </lineage>
</organism>
<name>A0A7S2GB21_9STRA</name>
<dbReference type="SUPFAM" id="SSF54001">
    <property type="entry name" value="Cysteine proteinases"/>
    <property type="match status" value="1"/>
</dbReference>
<feature type="region of interest" description="Disordered" evidence="8">
    <location>
        <begin position="261"/>
        <end position="280"/>
    </location>
</feature>
<evidence type="ECO:0000259" key="9">
    <source>
        <dbReference type="PROSITE" id="PS50235"/>
    </source>
</evidence>
<comment type="catalytic activity">
    <reaction evidence="1">
        <text>Thiol-dependent hydrolysis of ester, thioester, amide, peptide and isopeptide bonds formed by the C-terminal Gly of ubiquitin (a 76-residue protein attached to proteins as an intracellular targeting signal).</text>
        <dbReference type="EC" id="3.4.19.12"/>
    </reaction>
</comment>
<keyword evidence="4" id="KW-0645">Protease</keyword>
<evidence type="ECO:0000256" key="8">
    <source>
        <dbReference type="SAM" id="MobiDB-lite"/>
    </source>
</evidence>
<feature type="domain" description="DUSP" evidence="10">
    <location>
        <begin position="47"/>
        <end position="152"/>
    </location>
</feature>
<evidence type="ECO:0000256" key="7">
    <source>
        <dbReference type="ARBA" id="ARBA00022807"/>
    </source>
</evidence>
<dbReference type="PROSITE" id="PS51283">
    <property type="entry name" value="DUSP"/>
    <property type="match status" value="1"/>
</dbReference>
<evidence type="ECO:0000256" key="5">
    <source>
        <dbReference type="ARBA" id="ARBA00022786"/>
    </source>
</evidence>
<dbReference type="EC" id="3.4.19.12" evidence="3"/>
<gene>
    <name evidence="11" type="ORF">FPAR1323_LOCUS14121</name>
</gene>
<evidence type="ECO:0000256" key="4">
    <source>
        <dbReference type="ARBA" id="ARBA00022670"/>
    </source>
</evidence>
<dbReference type="PANTHER" id="PTHR21646">
    <property type="entry name" value="UBIQUITIN CARBOXYL-TERMINAL HYDROLASE"/>
    <property type="match status" value="1"/>
</dbReference>
<dbReference type="Gene3D" id="3.30.2230.10">
    <property type="entry name" value="DUSP-like"/>
    <property type="match status" value="1"/>
</dbReference>